<feature type="non-terminal residue" evidence="14">
    <location>
        <position position="1"/>
    </location>
</feature>
<evidence type="ECO:0000256" key="7">
    <source>
        <dbReference type="ARBA" id="ARBA00022801"/>
    </source>
</evidence>
<evidence type="ECO:0000256" key="5">
    <source>
        <dbReference type="ARBA" id="ARBA00022723"/>
    </source>
</evidence>
<dbReference type="Pfam" id="PF02022">
    <property type="entry name" value="Integrase_Zn"/>
    <property type="match status" value="1"/>
</dbReference>
<protein>
    <recommendedName>
        <fullName evidence="1">RNA-directed DNA polymerase</fullName>
        <ecNumber evidence="1">2.7.7.49</ecNumber>
    </recommendedName>
</protein>
<evidence type="ECO:0000256" key="1">
    <source>
        <dbReference type="ARBA" id="ARBA00012493"/>
    </source>
</evidence>
<keyword evidence="11" id="KW-0863">Zinc-finger</keyword>
<evidence type="ECO:0000256" key="8">
    <source>
        <dbReference type="ARBA" id="ARBA00022833"/>
    </source>
</evidence>
<dbReference type="PANTHER" id="PTHR41694">
    <property type="entry name" value="ENDOGENOUS RETROVIRUS GROUP K MEMBER POL PROTEIN"/>
    <property type="match status" value="1"/>
</dbReference>
<dbReference type="Gene3D" id="1.10.10.200">
    <property type="match status" value="1"/>
</dbReference>
<dbReference type="InterPro" id="IPR012337">
    <property type="entry name" value="RNaseH-like_sf"/>
</dbReference>
<evidence type="ECO:0000256" key="2">
    <source>
        <dbReference type="ARBA" id="ARBA00022679"/>
    </source>
</evidence>
<keyword evidence="7" id="KW-0378">Hydrolase</keyword>
<evidence type="ECO:0000259" key="12">
    <source>
        <dbReference type="PROSITE" id="PS50876"/>
    </source>
</evidence>
<keyword evidence="5" id="KW-0479">Metal-binding</keyword>
<evidence type="ECO:0000259" key="13">
    <source>
        <dbReference type="PROSITE" id="PS50994"/>
    </source>
</evidence>
<dbReference type="InterPro" id="IPR003308">
    <property type="entry name" value="Integrase_Zn-bd_dom_N"/>
</dbReference>
<dbReference type="Gene3D" id="3.30.420.10">
    <property type="entry name" value="Ribonuclease H-like superfamily/Ribonuclease H"/>
    <property type="match status" value="1"/>
</dbReference>
<dbReference type="GO" id="GO:0004519">
    <property type="term" value="F:endonuclease activity"/>
    <property type="evidence" value="ECO:0007669"/>
    <property type="project" value="UniProtKB-KW"/>
</dbReference>
<dbReference type="PROSITE" id="PS50994">
    <property type="entry name" value="INTEGRASE"/>
    <property type="match status" value="1"/>
</dbReference>
<comment type="caution">
    <text evidence="14">The sequence shown here is derived from an EMBL/GenBank/DDBJ whole genome shotgun (WGS) entry which is preliminary data.</text>
</comment>
<dbReference type="EMBL" id="VWZT01009484">
    <property type="protein sequence ID" value="NXI00377.1"/>
    <property type="molecule type" value="Genomic_DNA"/>
</dbReference>
<evidence type="ECO:0000313" key="15">
    <source>
        <dbReference type="Proteomes" id="UP000570547"/>
    </source>
</evidence>
<evidence type="ECO:0000256" key="10">
    <source>
        <dbReference type="ARBA" id="ARBA00023268"/>
    </source>
</evidence>
<dbReference type="GO" id="GO:0015074">
    <property type="term" value="P:DNA integration"/>
    <property type="evidence" value="ECO:0007669"/>
    <property type="project" value="InterPro"/>
</dbReference>
<feature type="non-terminal residue" evidence="14">
    <location>
        <position position="235"/>
    </location>
</feature>
<dbReference type="SUPFAM" id="SSF53098">
    <property type="entry name" value="Ribonuclease H-like"/>
    <property type="match status" value="1"/>
</dbReference>
<proteinExistence type="predicted"/>
<gene>
    <name evidence="14" type="primary">Ervk25_0</name>
    <name evidence="14" type="ORF">PACPHI_R12415</name>
</gene>
<dbReference type="EC" id="2.7.7.49" evidence="1"/>
<dbReference type="GO" id="GO:0016787">
    <property type="term" value="F:hydrolase activity"/>
    <property type="evidence" value="ECO:0007669"/>
    <property type="project" value="UniProtKB-KW"/>
</dbReference>
<dbReference type="InterPro" id="IPR001584">
    <property type="entry name" value="Integrase_cat-core"/>
</dbReference>
<evidence type="ECO:0000313" key="14">
    <source>
        <dbReference type="EMBL" id="NXI00377.1"/>
    </source>
</evidence>
<keyword evidence="4" id="KW-0540">Nuclease</keyword>
<keyword evidence="10" id="KW-0511">Multifunctional enzyme</keyword>
<sequence>AFSTFLFPFNLVTDSFYVAGVVERAEGSLLKEISNDNLCNLLKKLVFLLSSQQQPYFPYFITHICSHTMLPGFMAEGTVKADLLAMTVQNSLPNFSEQALISHAFFHQNVAALARMFNISQNLAKLIIQSCPDCQKLAIPSSGTGINPRGLNSLQIWQTDVTQYQSFGRLKHIHVSIDTFSGAIFASAHEGEKSKKRNKTFLQAFASLGVPQEIKTDNGPAYSSHKVQEFFNSWG</sequence>
<organism evidence="14 15">
    <name type="scientific">Pachycephala philippinensis</name>
    <name type="common">yellow-belllied whistler</name>
    <dbReference type="NCBI Taxonomy" id="449367"/>
    <lineage>
        <taxon>Eukaryota</taxon>
        <taxon>Metazoa</taxon>
        <taxon>Chordata</taxon>
        <taxon>Craniata</taxon>
        <taxon>Vertebrata</taxon>
        <taxon>Euteleostomi</taxon>
        <taxon>Archelosauria</taxon>
        <taxon>Archosauria</taxon>
        <taxon>Dinosauria</taxon>
        <taxon>Saurischia</taxon>
        <taxon>Theropoda</taxon>
        <taxon>Coelurosauria</taxon>
        <taxon>Aves</taxon>
        <taxon>Neognathae</taxon>
        <taxon>Neoaves</taxon>
        <taxon>Telluraves</taxon>
        <taxon>Australaves</taxon>
        <taxon>Passeriformes</taxon>
        <taxon>Corvoidea</taxon>
        <taxon>Pachycephalidae</taxon>
        <taxon>Pachycephala</taxon>
    </lineage>
</organism>
<dbReference type="AlphaFoldDB" id="A0A7K9PM41"/>
<feature type="domain" description="Integrase catalytic" evidence="13">
    <location>
        <begin position="144"/>
        <end position="235"/>
    </location>
</feature>
<keyword evidence="8" id="KW-0862">Zinc</keyword>
<dbReference type="SUPFAM" id="SSF46919">
    <property type="entry name" value="N-terminal Zn binding domain of HIV integrase"/>
    <property type="match status" value="1"/>
</dbReference>
<dbReference type="PROSITE" id="PS50876">
    <property type="entry name" value="ZF_INTEGRASE"/>
    <property type="match status" value="1"/>
</dbReference>
<dbReference type="InterPro" id="IPR017856">
    <property type="entry name" value="Integrase-like_N"/>
</dbReference>
<evidence type="ECO:0000256" key="11">
    <source>
        <dbReference type="PROSITE-ProRule" id="PRU00450"/>
    </source>
</evidence>
<keyword evidence="2" id="KW-0808">Transferase</keyword>
<dbReference type="Proteomes" id="UP000570547">
    <property type="component" value="Unassembled WGS sequence"/>
</dbReference>
<keyword evidence="15" id="KW-1185">Reference proteome</keyword>
<dbReference type="GO" id="GO:0003964">
    <property type="term" value="F:RNA-directed DNA polymerase activity"/>
    <property type="evidence" value="ECO:0007669"/>
    <property type="project" value="UniProtKB-KW"/>
</dbReference>
<evidence type="ECO:0000256" key="3">
    <source>
        <dbReference type="ARBA" id="ARBA00022695"/>
    </source>
</evidence>
<accession>A0A7K9PM41</accession>
<dbReference type="Pfam" id="PF00665">
    <property type="entry name" value="rve"/>
    <property type="match status" value="1"/>
</dbReference>
<evidence type="ECO:0000256" key="6">
    <source>
        <dbReference type="ARBA" id="ARBA00022759"/>
    </source>
</evidence>
<reference evidence="14 15" key="1">
    <citation type="submission" date="2019-09" db="EMBL/GenBank/DDBJ databases">
        <title>Bird 10,000 Genomes (B10K) Project - Family phase.</title>
        <authorList>
            <person name="Zhang G."/>
        </authorList>
    </citation>
    <scope>NUCLEOTIDE SEQUENCE [LARGE SCALE GENOMIC DNA]</scope>
    <source>
        <strain evidence="14">B10K-DU-001-28</strain>
        <tissue evidence="14">Muscle</tissue>
    </source>
</reference>
<dbReference type="GO" id="GO:0035613">
    <property type="term" value="F:RNA stem-loop binding"/>
    <property type="evidence" value="ECO:0007669"/>
    <property type="project" value="TreeGrafter"/>
</dbReference>
<keyword evidence="6" id="KW-0255">Endonuclease</keyword>
<evidence type="ECO:0000256" key="9">
    <source>
        <dbReference type="ARBA" id="ARBA00022918"/>
    </source>
</evidence>
<feature type="domain" description="Integrase-type" evidence="12">
    <location>
        <begin position="94"/>
        <end position="135"/>
    </location>
</feature>
<dbReference type="PANTHER" id="PTHR41694:SF4">
    <property type="entry name" value="ENDOGENOUS RETROVIRUS GROUP K MEMBER 10 POL PROTEIN-RELATED"/>
    <property type="match status" value="1"/>
</dbReference>
<name>A0A7K9PM41_9CORV</name>
<keyword evidence="9" id="KW-0695">RNA-directed DNA polymerase</keyword>
<dbReference type="GO" id="GO:0008270">
    <property type="term" value="F:zinc ion binding"/>
    <property type="evidence" value="ECO:0007669"/>
    <property type="project" value="UniProtKB-KW"/>
</dbReference>
<dbReference type="InterPro" id="IPR036397">
    <property type="entry name" value="RNaseH_sf"/>
</dbReference>
<keyword evidence="3" id="KW-0548">Nucleotidyltransferase</keyword>
<evidence type="ECO:0000256" key="4">
    <source>
        <dbReference type="ARBA" id="ARBA00022722"/>
    </source>
</evidence>